<keyword evidence="3" id="KW-1003">Cell membrane</keyword>
<feature type="transmembrane region" description="Helical" evidence="8">
    <location>
        <begin position="165"/>
        <end position="186"/>
    </location>
</feature>
<dbReference type="PANTHER" id="PTHR43549">
    <property type="entry name" value="MULTIDRUG RESISTANCE PROTEIN YPNP-RELATED"/>
    <property type="match status" value="1"/>
</dbReference>
<evidence type="ECO:0000256" key="2">
    <source>
        <dbReference type="ARBA" id="ARBA00022448"/>
    </source>
</evidence>
<feature type="transmembrane region" description="Helical" evidence="8">
    <location>
        <begin position="354"/>
        <end position="374"/>
    </location>
</feature>
<keyword evidence="2" id="KW-0813">Transport</keyword>
<dbReference type="GO" id="GO:0042910">
    <property type="term" value="F:xenobiotic transmembrane transporter activity"/>
    <property type="evidence" value="ECO:0007669"/>
    <property type="project" value="InterPro"/>
</dbReference>
<evidence type="ECO:0000313" key="10">
    <source>
        <dbReference type="Proteomes" id="UP000245283"/>
    </source>
</evidence>
<reference evidence="10" key="1">
    <citation type="submission" date="2018-05" db="EMBL/GenBank/DDBJ databases">
        <authorList>
            <person name="Li Y."/>
        </authorList>
    </citation>
    <scope>NUCLEOTIDE SEQUENCE [LARGE SCALE GENOMIC DNA]</scope>
    <source>
        <strain evidence="10">sk1b4</strain>
    </source>
</reference>
<dbReference type="InterPro" id="IPR052031">
    <property type="entry name" value="Membrane_Transporter-Flippase"/>
</dbReference>
<dbReference type="Pfam" id="PF01554">
    <property type="entry name" value="MatE"/>
    <property type="match status" value="2"/>
</dbReference>
<feature type="transmembrane region" description="Helical" evidence="8">
    <location>
        <begin position="47"/>
        <end position="65"/>
    </location>
</feature>
<protein>
    <submittedName>
        <fullName evidence="9">MATE family efflux transporter</fullName>
    </submittedName>
</protein>
<evidence type="ECO:0000256" key="3">
    <source>
        <dbReference type="ARBA" id="ARBA00022475"/>
    </source>
</evidence>
<dbReference type="Proteomes" id="UP000245283">
    <property type="component" value="Unassembled WGS sequence"/>
</dbReference>
<keyword evidence="10" id="KW-1185">Reference proteome</keyword>
<keyword evidence="4 8" id="KW-0812">Transmembrane</keyword>
<evidence type="ECO:0000256" key="1">
    <source>
        <dbReference type="ARBA" id="ARBA00004651"/>
    </source>
</evidence>
<evidence type="ECO:0000256" key="6">
    <source>
        <dbReference type="ARBA" id="ARBA00023136"/>
    </source>
</evidence>
<dbReference type="CDD" id="cd13138">
    <property type="entry name" value="MATE_yoeA_like"/>
    <property type="match status" value="1"/>
</dbReference>
<dbReference type="InterPro" id="IPR002528">
    <property type="entry name" value="MATE_fam"/>
</dbReference>
<dbReference type="AlphaFoldDB" id="A0A2V1K5A4"/>
<feature type="transmembrane region" description="Helical" evidence="8">
    <location>
        <begin position="316"/>
        <end position="334"/>
    </location>
</feature>
<organism evidence="9 10">
    <name type="scientific">Ancrocorticia populi</name>
    <dbReference type="NCBI Taxonomy" id="2175228"/>
    <lineage>
        <taxon>Bacteria</taxon>
        <taxon>Bacillati</taxon>
        <taxon>Actinomycetota</taxon>
        <taxon>Actinomycetes</taxon>
        <taxon>Actinomycetales</taxon>
        <taxon>Actinomycetaceae</taxon>
        <taxon>Ancrocorticia</taxon>
    </lineage>
</organism>
<comment type="caution">
    <text evidence="9">The sequence shown here is derived from an EMBL/GenBank/DDBJ whole genome shotgun (WGS) entry which is preliminary data.</text>
</comment>
<keyword evidence="6 8" id="KW-0472">Membrane</keyword>
<feature type="compositionally biased region" description="Basic and acidic residues" evidence="7">
    <location>
        <begin position="518"/>
        <end position="551"/>
    </location>
</feature>
<comment type="subcellular location">
    <subcellularLocation>
        <location evidence="1">Cell membrane</location>
        <topology evidence="1">Multi-pass membrane protein</topology>
    </subcellularLocation>
</comment>
<keyword evidence="5 8" id="KW-1133">Transmembrane helix</keyword>
<dbReference type="EMBL" id="QETB01000003">
    <property type="protein sequence ID" value="PWF26482.1"/>
    <property type="molecule type" value="Genomic_DNA"/>
</dbReference>
<feature type="transmembrane region" description="Helical" evidence="8">
    <location>
        <begin position="192"/>
        <end position="213"/>
    </location>
</feature>
<dbReference type="GO" id="GO:0005886">
    <property type="term" value="C:plasma membrane"/>
    <property type="evidence" value="ECO:0007669"/>
    <property type="project" value="UniProtKB-SubCell"/>
</dbReference>
<feature type="transmembrane region" description="Helical" evidence="8">
    <location>
        <begin position="249"/>
        <end position="275"/>
    </location>
</feature>
<evidence type="ECO:0000256" key="8">
    <source>
        <dbReference type="SAM" id="Phobius"/>
    </source>
</evidence>
<gene>
    <name evidence="9" type="ORF">DD236_06400</name>
</gene>
<evidence type="ECO:0000313" key="9">
    <source>
        <dbReference type="EMBL" id="PWF26482.1"/>
    </source>
</evidence>
<dbReference type="GO" id="GO:0015297">
    <property type="term" value="F:antiporter activity"/>
    <property type="evidence" value="ECO:0007669"/>
    <property type="project" value="InterPro"/>
</dbReference>
<feature type="transmembrane region" description="Helical" evidence="8">
    <location>
        <begin position="92"/>
        <end position="114"/>
    </location>
</feature>
<dbReference type="OrthoDB" id="9806302at2"/>
<dbReference type="PANTHER" id="PTHR43549:SF3">
    <property type="entry name" value="MULTIDRUG RESISTANCE PROTEIN YPNP-RELATED"/>
    <property type="match status" value="1"/>
</dbReference>
<evidence type="ECO:0000256" key="7">
    <source>
        <dbReference type="SAM" id="MobiDB-lite"/>
    </source>
</evidence>
<evidence type="ECO:0000256" key="4">
    <source>
        <dbReference type="ARBA" id="ARBA00022692"/>
    </source>
</evidence>
<proteinExistence type="predicted"/>
<dbReference type="NCBIfam" id="TIGR00797">
    <property type="entry name" value="matE"/>
    <property type="match status" value="1"/>
</dbReference>
<feature type="region of interest" description="Disordered" evidence="7">
    <location>
        <begin position="467"/>
        <end position="551"/>
    </location>
</feature>
<feature type="transmembrane region" description="Helical" evidence="8">
    <location>
        <begin position="281"/>
        <end position="304"/>
    </location>
</feature>
<accession>A0A2V1K5A4</accession>
<sequence>MNHALTSGTPWRVMIRFAIPLLIGNVVQQMYQVADAMVVGQHLGVDALAAVGATNGILFLLIGFAQGMTQGFAIPTAQAFGAGDARGVRRSVAAGTILTAVASLVLMVGAPLIIRPFLGLLRTPPELSDQAVTFATVNFLGVAALMFFNYLSAIIRAIGDSRTPLVFLVIACLLNVALVVLFVQVMDLGVGGAALATVIAQLTSALLCLGYLVRSIEALHVGRADWRVGAAALGRQLKIGLPMGFQQSIIAIGTLAVQVSLNGLGATAVAAYTTATRVDGLAVAFLMSLGLAVSTFTAQNLGAGYTERIKTGVRQALVMSFVVSLFLSVTLVSAGNPIVRSFVGSGEEAVVAMAHEYLVINGALYVVLGVLFVTRSALQGLGRTLIPTLAGVLELAMRVSAAVVLSQVLGFQGIVSANPLAWIGASMLLVPAWIVARRKLPADVRSLKEVPFAEGQVEVTFPPASDRLLENNDVLPSSASAPSKESDNQPQGQSDADESKHSGDQVVKGQNRSYVDSAGHEQKNQRHDDGNTGEGTREDIVHHGAEPLRVR</sequence>
<feature type="transmembrane region" description="Helical" evidence="8">
    <location>
        <begin position="134"/>
        <end position="153"/>
    </location>
</feature>
<evidence type="ECO:0000256" key="5">
    <source>
        <dbReference type="ARBA" id="ARBA00022989"/>
    </source>
</evidence>
<name>A0A2V1K5A4_9ACTO</name>
<feature type="transmembrane region" description="Helical" evidence="8">
    <location>
        <begin position="420"/>
        <end position="436"/>
    </location>
</feature>
<feature type="compositionally biased region" description="Polar residues" evidence="7">
    <location>
        <begin position="474"/>
        <end position="494"/>
    </location>
</feature>